<organism evidence="2 3">
    <name type="scientific">Turnera subulata</name>
    <dbReference type="NCBI Taxonomy" id="218843"/>
    <lineage>
        <taxon>Eukaryota</taxon>
        <taxon>Viridiplantae</taxon>
        <taxon>Streptophyta</taxon>
        <taxon>Embryophyta</taxon>
        <taxon>Tracheophyta</taxon>
        <taxon>Spermatophyta</taxon>
        <taxon>Magnoliopsida</taxon>
        <taxon>eudicotyledons</taxon>
        <taxon>Gunneridae</taxon>
        <taxon>Pentapetalae</taxon>
        <taxon>rosids</taxon>
        <taxon>fabids</taxon>
        <taxon>Malpighiales</taxon>
        <taxon>Passifloraceae</taxon>
        <taxon>Turnera</taxon>
    </lineage>
</organism>
<accession>A0A9Q0J7I3</accession>
<reference evidence="2" key="1">
    <citation type="submission" date="2022-02" db="EMBL/GenBank/DDBJ databases">
        <authorList>
            <person name="Henning P.M."/>
            <person name="McCubbin A.G."/>
            <person name="Shore J.S."/>
        </authorList>
    </citation>
    <scope>NUCLEOTIDE SEQUENCE</scope>
    <source>
        <strain evidence="2">F60SS</strain>
        <tissue evidence="2">Leaves</tissue>
    </source>
</reference>
<proteinExistence type="predicted"/>
<reference evidence="2" key="2">
    <citation type="journal article" date="2023" name="Plants (Basel)">
        <title>Annotation of the Turnera subulata (Passifloraceae) Draft Genome Reveals the S-Locus Evolved after the Divergence of Turneroideae from Passifloroideae in a Stepwise Manner.</title>
        <authorList>
            <person name="Henning P.M."/>
            <person name="Roalson E.H."/>
            <person name="Mir W."/>
            <person name="McCubbin A.G."/>
            <person name="Shore J.S."/>
        </authorList>
    </citation>
    <scope>NUCLEOTIDE SEQUENCE</scope>
    <source>
        <strain evidence="2">F60SS</strain>
    </source>
</reference>
<sequence length="106" mass="11395">MLSPPSSTSPSPPPLRLLPPVPPGTQPRPFPSDPHHRRQKIARAAWRAWCRWWVFLPMGSGGACMERWRGLGRAGVAVKGKVKAAVCSATRVSADAPVGGLSYEEG</sequence>
<comment type="caution">
    <text evidence="2">The sequence shown here is derived from an EMBL/GenBank/DDBJ whole genome shotgun (WGS) entry which is preliminary data.</text>
</comment>
<evidence type="ECO:0000313" key="2">
    <source>
        <dbReference type="EMBL" id="KAJ4830505.1"/>
    </source>
</evidence>
<keyword evidence="3" id="KW-1185">Reference proteome</keyword>
<feature type="compositionally biased region" description="Pro residues" evidence="1">
    <location>
        <begin position="10"/>
        <end position="32"/>
    </location>
</feature>
<dbReference type="AlphaFoldDB" id="A0A9Q0J7I3"/>
<evidence type="ECO:0000313" key="3">
    <source>
        <dbReference type="Proteomes" id="UP001141552"/>
    </source>
</evidence>
<protein>
    <submittedName>
        <fullName evidence="2">Uncharacterized protein</fullName>
    </submittedName>
</protein>
<dbReference type="EMBL" id="JAKUCV010005627">
    <property type="protein sequence ID" value="KAJ4830505.1"/>
    <property type="molecule type" value="Genomic_DNA"/>
</dbReference>
<feature type="region of interest" description="Disordered" evidence="1">
    <location>
        <begin position="1"/>
        <end position="37"/>
    </location>
</feature>
<dbReference type="Proteomes" id="UP001141552">
    <property type="component" value="Unassembled WGS sequence"/>
</dbReference>
<gene>
    <name evidence="2" type="ORF">Tsubulata_047410</name>
</gene>
<evidence type="ECO:0000256" key="1">
    <source>
        <dbReference type="SAM" id="MobiDB-lite"/>
    </source>
</evidence>
<name>A0A9Q0J7I3_9ROSI</name>